<feature type="transmembrane region" description="Helical" evidence="2">
    <location>
        <begin position="132"/>
        <end position="150"/>
    </location>
</feature>
<protein>
    <recommendedName>
        <fullName evidence="3">ABC transporter TMD0 domain-containing protein</fullName>
    </recommendedName>
</protein>
<keyword evidence="2" id="KW-0812">Transmembrane</keyword>
<feature type="transmembrane region" description="Helical" evidence="2">
    <location>
        <begin position="170"/>
        <end position="190"/>
    </location>
</feature>
<dbReference type="GO" id="GO:0016020">
    <property type="term" value="C:membrane"/>
    <property type="evidence" value="ECO:0007669"/>
    <property type="project" value="UniProtKB-SubCell"/>
</dbReference>
<comment type="subcellular location">
    <subcellularLocation>
        <location evidence="1">Membrane</location>
        <topology evidence="1">Multi-pass membrane protein</topology>
    </subcellularLocation>
</comment>
<name>A0A087UGI6_STEMI</name>
<keyword evidence="2" id="KW-1133">Transmembrane helix</keyword>
<dbReference type="Proteomes" id="UP000054359">
    <property type="component" value="Unassembled WGS sequence"/>
</dbReference>
<feature type="transmembrane region" description="Helical" evidence="2">
    <location>
        <begin position="103"/>
        <end position="120"/>
    </location>
</feature>
<organism evidence="4 5">
    <name type="scientific">Stegodyphus mimosarum</name>
    <name type="common">African social velvet spider</name>
    <dbReference type="NCBI Taxonomy" id="407821"/>
    <lineage>
        <taxon>Eukaryota</taxon>
        <taxon>Metazoa</taxon>
        <taxon>Ecdysozoa</taxon>
        <taxon>Arthropoda</taxon>
        <taxon>Chelicerata</taxon>
        <taxon>Arachnida</taxon>
        <taxon>Araneae</taxon>
        <taxon>Araneomorphae</taxon>
        <taxon>Entelegynae</taxon>
        <taxon>Eresoidea</taxon>
        <taxon>Eresidae</taxon>
        <taxon>Stegodyphus</taxon>
    </lineage>
</organism>
<keyword evidence="5" id="KW-1185">Reference proteome</keyword>
<evidence type="ECO:0000256" key="1">
    <source>
        <dbReference type="ARBA" id="ARBA00004141"/>
    </source>
</evidence>
<evidence type="ECO:0000256" key="2">
    <source>
        <dbReference type="SAM" id="Phobius"/>
    </source>
</evidence>
<feature type="non-terminal residue" evidence="4">
    <location>
        <position position="206"/>
    </location>
</feature>
<evidence type="ECO:0000259" key="3">
    <source>
        <dbReference type="Pfam" id="PF24357"/>
    </source>
</evidence>
<sequence>MACTMDDFWSLEFWNNPVPSFSNCFKTTVSVLLPTVIFFLLAVYDVCTHMERRDRLNPCTFLLITRLGVSLILIFLSLCSLVPPLLEGRMEISFYDVRFLGHFFKTLTNIAALGLIIKHINFGQTYSNSLSVYWMLQSIAVSPFHASLAVEAYYQVSWRTPMLEFVFEMVYYPLIYVQFFLSVFTSRHPYTLQEQVSRNISQEGTA</sequence>
<feature type="transmembrane region" description="Helical" evidence="2">
    <location>
        <begin position="59"/>
        <end position="83"/>
    </location>
</feature>
<evidence type="ECO:0000313" key="4">
    <source>
        <dbReference type="EMBL" id="KFM76475.1"/>
    </source>
</evidence>
<dbReference type="Pfam" id="PF24357">
    <property type="entry name" value="TMD0_ABC"/>
    <property type="match status" value="1"/>
</dbReference>
<dbReference type="AlphaFoldDB" id="A0A087UGI6"/>
<gene>
    <name evidence="4" type="ORF">X975_07763</name>
</gene>
<feature type="domain" description="ABC transporter TMD0" evidence="3">
    <location>
        <begin position="18"/>
        <end position="154"/>
    </location>
</feature>
<dbReference type="EMBL" id="KK119706">
    <property type="protein sequence ID" value="KFM76475.1"/>
    <property type="molecule type" value="Genomic_DNA"/>
</dbReference>
<keyword evidence="2" id="KW-0472">Membrane</keyword>
<accession>A0A087UGI6</accession>
<dbReference type="InterPro" id="IPR056227">
    <property type="entry name" value="TMD0_ABC"/>
</dbReference>
<reference evidence="4 5" key="1">
    <citation type="submission" date="2013-11" db="EMBL/GenBank/DDBJ databases">
        <title>Genome sequencing of Stegodyphus mimosarum.</title>
        <authorList>
            <person name="Bechsgaard J."/>
        </authorList>
    </citation>
    <scope>NUCLEOTIDE SEQUENCE [LARGE SCALE GENOMIC DNA]</scope>
</reference>
<dbReference type="STRING" id="407821.A0A087UGI6"/>
<evidence type="ECO:0000313" key="5">
    <source>
        <dbReference type="Proteomes" id="UP000054359"/>
    </source>
</evidence>
<proteinExistence type="predicted"/>
<feature type="transmembrane region" description="Helical" evidence="2">
    <location>
        <begin position="29"/>
        <end position="47"/>
    </location>
</feature>